<dbReference type="InterPro" id="IPR022099">
    <property type="entry name" value="DUF3638"/>
</dbReference>
<gene>
    <name evidence="9" type="ORF">N0V87_010487</name>
</gene>
<reference evidence="9" key="1">
    <citation type="submission" date="2022-10" db="EMBL/GenBank/DDBJ databases">
        <title>Tapping the CABI collections for fungal endophytes: first genome assemblies for Collariella, Neodidymelliopsis, Ascochyta clinopodiicola, Didymella pomorum, Didymosphaeria variabile, Neocosmospora piperis and Neocucurbitaria cava.</title>
        <authorList>
            <person name="Hill R."/>
        </authorList>
    </citation>
    <scope>NUCLEOTIDE SEQUENCE</scope>
    <source>
        <strain evidence="9">IMI 360193</strain>
    </source>
</reference>
<dbReference type="EMBL" id="JAPEUV010000254">
    <property type="protein sequence ID" value="KAJ4329882.1"/>
    <property type="molecule type" value="Genomic_DNA"/>
</dbReference>
<accession>A0A9W8WP73</accession>
<feature type="domain" description="DUF3638" evidence="7">
    <location>
        <begin position="36"/>
        <end position="245"/>
    </location>
</feature>
<evidence type="ECO:0000256" key="6">
    <source>
        <dbReference type="ARBA" id="ARBA00022807"/>
    </source>
</evidence>
<evidence type="ECO:0000256" key="2">
    <source>
        <dbReference type="ARBA" id="ARBA00012759"/>
    </source>
</evidence>
<evidence type="ECO:0000259" key="7">
    <source>
        <dbReference type="Pfam" id="PF12340"/>
    </source>
</evidence>
<dbReference type="Pfam" id="PF12340">
    <property type="entry name" value="DUF3638"/>
    <property type="match status" value="1"/>
</dbReference>
<keyword evidence="4" id="KW-0833">Ubl conjugation pathway</keyword>
<dbReference type="InterPro" id="IPR051346">
    <property type="entry name" value="OTU_Deubiquitinase"/>
</dbReference>
<comment type="caution">
    <text evidence="9">The sequence shown here is derived from an EMBL/GenBank/DDBJ whole genome shotgun (WGS) entry which is preliminary data.</text>
</comment>
<dbReference type="InterPro" id="IPR022105">
    <property type="entry name" value="DUF3645"/>
</dbReference>
<sequence>MIEYALAITSLHRARRLLALSDNFAGLIEEFSHAGHKNWKPKEFPETLLLEAESGILIRAEQENIASEMRKADAGNIVLQLLMGGGKSSTIVPMLAAYLSNQEQQMLQMLVAKLGGLLNRRVYHMPFARHVQPGEFEAILMRKRLEECMANRGILLVQPEHILSFKLRAVESALTRQVCAQSLLDTQEFLDRVSRDIVDESDENFSVKFELVYSMGSQRPVDFAPERWVLIQEVIGLVGRFAPEVKSQLPDSIEVRGEYSGGFPRTRLLRDDAADDLLMRVARHVVEHGIIGLPTNLQTSTIQTALIRYITDIDPAAEVIQAVEQSTFWTKSTESPLLLLRGLLAGGILRHALGSKRWRVNFGLDPTRKPQTQLAVPYRAKDNPSPRSEFSHPDVVILLTLLSYYYGGLSDQQLFDSFGHLHKSDQAAVHYNDWATSPHLPVAFRQLSGVSIKDRQQCVAEIFPYLRFSKGAIDYYLSFLVFPKAMREFPQKLSASGWDIGAIKDKPLTGFSGTNDTLHLLPLTVHHLDLPSQSHTNALVLEYLLREENTVEVLSPHTSRTDAEHILSTIVRMKPEIRVLLDCGAIILDQSNRQVAERWLDMQDRTVEAVVYFEDEELTVLDRIGRTEPLHTSPFAKQLGSCLVYLDEVHTRGTDLKLPRNYRAGVTLGQGLTKDKLTQGMN</sequence>
<dbReference type="PANTHER" id="PTHR13367:SF34">
    <property type="match status" value="1"/>
</dbReference>
<evidence type="ECO:0000256" key="1">
    <source>
        <dbReference type="ARBA" id="ARBA00000707"/>
    </source>
</evidence>
<name>A0A9W8WP73_9PLEO</name>
<feature type="domain" description="DUF3645" evidence="8">
    <location>
        <begin position="365"/>
        <end position="400"/>
    </location>
</feature>
<evidence type="ECO:0000313" key="9">
    <source>
        <dbReference type="EMBL" id="KAJ4329882.1"/>
    </source>
</evidence>
<evidence type="ECO:0000256" key="4">
    <source>
        <dbReference type="ARBA" id="ARBA00022786"/>
    </source>
</evidence>
<comment type="catalytic activity">
    <reaction evidence="1">
        <text>Thiol-dependent hydrolysis of ester, thioester, amide, peptide and isopeptide bonds formed by the C-terminal Gly of ubiquitin (a 76-residue protein attached to proteins as an intracellular targeting signal).</text>
        <dbReference type="EC" id="3.4.19.12"/>
    </reaction>
</comment>
<dbReference type="AlphaFoldDB" id="A0A9W8WP73"/>
<dbReference type="GO" id="GO:0004843">
    <property type="term" value="F:cysteine-type deubiquitinase activity"/>
    <property type="evidence" value="ECO:0007669"/>
    <property type="project" value="UniProtKB-EC"/>
</dbReference>
<keyword evidence="6" id="KW-0788">Thiol protease</keyword>
<organism evidence="9 10">
    <name type="scientific">Didymella glomerata</name>
    <dbReference type="NCBI Taxonomy" id="749621"/>
    <lineage>
        <taxon>Eukaryota</taxon>
        <taxon>Fungi</taxon>
        <taxon>Dikarya</taxon>
        <taxon>Ascomycota</taxon>
        <taxon>Pezizomycotina</taxon>
        <taxon>Dothideomycetes</taxon>
        <taxon>Pleosporomycetidae</taxon>
        <taxon>Pleosporales</taxon>
        <taxon>Pleosporineae</taxon>
        <taxon>Didymellaceae</taxon>
        <taxon>Didymella</taxon>
    </lineage>
</organism>
<keyword evidence="3" id="KW-0645">Protease</keyword>
<keyword evidence="5" id="KW-0378">Hydrolase</keyword>
<evidence type="ECO:0000256" key="5">
    <source>
        <dbReference type="ARBA" id="ARBA00022801"/>
    </source>
</evidence>
<dbReference type="OrthoDB" id="3182339at2759"/>
<dbReference type="GO" id="GO:0006508">
    <property type="term" value="P:proteolysis"/>
    <property type="evidence" value="ECO:0007669"/>
    <property type="project" value="UniProtKB-KW"/>
</dbReference>
<evidence type="ECO:0000256" key="3">
    <source>
        <dbReference type="ARBA" id="ARBA00022670"/>
    </source>
</evidence>
<evidence type="ECO:0000313" key="10">
    <source>
        <dbReference type="Proteomes" id="UP001140562"/>
    </source>
</evidence>
<protein>
    <recommendedName>
        <fullName evidence="2">ubiquitinyl hydrolase 1</fullName>
        <ecNumber evidence="2">3.4.19.12</ecNumber>
    </recommendedName>
</protein>
<evidence type="ECO:0000259" key="8">
    <source>
        <dbReference type="Pfam" id="PF12359"/>
    </source>
</evidence>
<keyword evidence="10" id="KW-1185">Reference proteome</keyword>
<dbReference type="Proteomes" id="UP001140562">
    <property type="component" value="Unassembled WGS sequence"/>
</dbReference>
<dbReference type="Pfam" id="PF12359">
    <property type="entry name" value="DUF3645"/>
    <property type="match status" value="1"/>
</dbReference>
<dbReference type="PANTHER" id="PTHR13367">
    <property type="entry name" value="UBIQUITIN THIOESTERASE"/>
    <property type="match status" value="1"/>
</dbReference>
<dbReference type="EC" id="3.4.19.12" evidence="2"/>
<proteinExistence type="predicted"/>